<feature type="compositionally biased region" description="Low complexity" evidence="1">
    <location>
        <begin position="522"/>
        <end position="541"/>
    </location>
</feature>
<feature type="compositionally biased region" description="Low complexity" evidence="1">
    <location>
        <begin position="551"/>
        <end position="594"/>
    </location>
</feature>
<organism evidence="5">
    <name type="scientific">Salpingoeca rosetta (strain ATCC 50818 / BSB-021)</name>
    <dbReference type="NCBI Taxonomy" id="946362"/>
    <lineage>
        <taxon>Eukaryota</taxon>
        <taxon>Choanoflagellata</taxon>
        <taxon>Craspedida</taxon>
        <taxon>Salpingoecidae</taxon>
        <taxon>Salpingoeca</taxon>
    </lineage>
</organism>
<dbReference type="KEGG" id="sre:PTSG_12948"/>
<dbReference type="CDD" id="cd00110">
    <property type="entry name" value="LamG"/>
    <property type="match status" value="1"/>
</dbReference>
<dbReference type="RefSeq" id="XP_004989235.1">
    <property type="nucleotide sequence ID" value="XM_004989178.1"/>
</dbReference>
<dbReference type="EMBL" id="GL832984">
    <property type="protein sequence ID" value="EGD79150.1"/>
    <property type="molecule type" value="Genomic_DNA"/>
</dbReference>
<evidence type="ECO:0000259" key="3">
    <source>
        <dbReference type="PROSITE" id="PS50025"/>
    </source>
</evidence>
<feature type="chain" id="PRO_5003290836" description="Laminin G domain-containing protein" evidence="2">
    <location>
        <begin position="26"/>
        <end position="1135"/>
    </location>
</feature>
<dbReference type="PROSITE" id="PS50025">
    <property type="entry name" value="LAM_G_DOMAIN"/>
    <property type="match status" value="1"/>
</dbReference>
<dbReference type="Pfam" id="PF13385">
    <property type="entry name" value="Laminin_G_3"/>
    <property type="match status" value="3"/>
</dbReference>
<protein>
    <recommendedName>
        <fullName evidence="3">Laminin G domain-containing protein</fullName>
    </recommendedName>
</protein>
<dbReference type="Pfam" id="PF02210">
    <property type="entry name" value="Laminin_G_2"/>
    <property type="match status" value="1"/>
</dbReference>
<feature type="signal peptide" evidence="2">
    <location>
        <begin position="1"/>
        <end position="25"/>
    </location>
</feature>
<reference evidence="4" key="1">
    <citation type="submission" date="2009-08" db="EMBL/GenBank/DDBJ databases">
        <title>Annotation of Salpingoeca rosetta.</title>
        <authorList>
            <consortium name="The Broad Institute Genome Sequencing Platform"/>
            <person name="Russ C."/>
            <person name="Cuomo C."/>
            <person name="Burger G."/>
            <person name="Gray M.W."/>
            <person name="Holland P.W.H."/>
            <person name="King N."/>
            <person name="Lang F.B.F."/>
            <person name="Roger A.J."/>
            <person name="Ruiz-Trillo I."/>
            <person name="Young S.K."/>
            <person name="Zeng Q."/>
            <person name="Gargeya S."/>
            <person name="Alvarado L."/>
            <person name="Berlin A."/>
            <person name="Chapman S.B."/>
            <person name="Chen Z."/>
            <person name="Freedman E."/>
            <person name="Gellesch M."/>
            <person name="Goldberg J."/>
            <person name="Griggs A."/>
            <person name="Gujja S."/>
            <person name="Heilman E."/>
            <person name="Heiman D."/>
            <person name="Howarth C."/>
            <person name="Mehta T."/>
            <person name="Neiman D."/>
            <person name="Pearson M."/>
            <person name="Roberts A."/>
            <person name="Saif S."/>
            <person name="Shea T."/>
            <person name="Shenoy N."/>
            <person name="Sisk P."/>
            <person name="Stolte C."/>
            <person name="Sykes S."/>
            <person name="White J."/>
            <person name="Yandava C."/>
            <person name="Haas B."/>
            <person name="Nusbaum C."/>
            <person name="Birren B."/>
        </authorList>
    </citation>
    <scope>NUCLEOTIDE SEQUENCE [LARGE SCALE GENOMIC DNA]</scope>
    <source>
        <strain evidence="4">ATCC 50818</strain>
    </source>
</reference>
<gene>
    <name evidence="4" type="ORF">PTSG_12948</name>
</gene>
<dbReference type="InterPro" id="IPR001791">
    <property type="entry name" value="Laminin_G"/>
</dbReference>
<dbReference type="InParanoid" id="F2UNE5"/>
<proteinExistence type="predicted"/>
<dbReference type="Proteomes" id="UP000007799">
    <property type="component" value="Unassembled WGS sequence"/>
</dbReference>
<feature type="domain" description="Laminin G" evidence="3">
    <location>
        <begin position="923"/>
        <end position="1135"/>
    </location>
</feature>
<evidence type="ECO:0000313" key="4">
    <source>
        <dbReference type="EMBL" id="EGD79150.1"/>
    </source>
</evidence>
<sequence>MAHLLPAAFFALLLALATCTSPAAGQQHQQHSLLPDPALRWDFDDDAQGTIAPGNTAYAFSTGDLALHGMLAGGATRTPASWQASDTTQERPGAVLTINNTAGSAGVYVPVPESATPAFLDTTDSRFCWVRMLTGDDDGMQQQQQQPLLVLANVESQESAALVALDGVLAYVHTDGFGAQSTIVADTAHADLRNGLWHHVGVTRTSTGAITLFVDGSPVGSDTLDATAAASPVAVQAISLAYEVNAIAATSTSTATQLDDVRVYNTTLTAAQVDALYTGTSFVPANSGDPAAAAAALVAAFPAPPPTTANGRVIGAWTFNEDPSTTNTAYDGSLYGHHLLLPPTAQLAATSPSVSASNPGSLRLFGTAGVRTWSSPFLPYVNLTRPETRRLWFRPANIESLQALVSYVGSNGDHSTLYIYSQRFYYFARVNGVEDRVITSRVLTAANTWYYVVLSRDVDDSGAWELSITLNAVEVARQPLSAVPTSLDSIHIGAINNDQVFQGHIDDITLLASYVNPGQPGATTSTATAAPTTTTTTTTAALDGSGSGSFTPLTTASPTSADPTTTATAATTTPTATTTTTTTTAPATPQSSTADVSRPSIRFDFEGEDEQQQQLAGDSSASGATVFSWGTGTRALHGVRSTTATSLNATVSVAGDVSLSLTGASGMRVPLTGSHDATTSSANAWPTPYETRSLWVLLPPADTGANPFIHSLVDFSHSSTFDRSGLRIYEGRVEFSEREQSTGVQTTVTAPPTTDLRTNTWRFVAMTRNASAIALYVDGELVAAGTTAAAVGGGGSGDVVPVPTDTLSIGYLAHGSAPLALTGAVDDVRVYRGVLNATDIQLLHQQGLARTLASAAFSVPTAPSPYPALAAVLAAGWAFEEGSGNVAFDASGSGYHALLAAANAWTSSDLVTRATVSTTAVAAAAADAADAALITVVRGAEDIMGAGVANYTLAASFRTTQASGVLMLVGGVGGDFDRVSLVIIDGVLVLSLTNAQSSAYLGQHPDDTPVTDGAWHTAVASFARAASGAYVVDLYLDGELLAWPSSPTVLSFRPVVEELFIGGRPDGSGGVHHDNNNKHNYIHNNNHYNKHKYNHHFHYHDDDGDNINDDDDKNHHHHDSCPHDDKHIHACIREW</sequence>
<accession>F2UNE5</accession>
<evidence type="ECO:0000313" key="5">
    <source>
        <dbReference type="Proteomes" id="UP000007799"/>
    </source>
</evidence>
<dbReference type="GeneID" id="16069779"/>
<dbReference type="SUPFAM" id="SSF49899">
    <property type="entry name" value="Concanavalin A-like lectins/glucanases"/>
    <property type="match status" value="4"/>
</dbReference>
<name>F2UNE5_SALR5</name>
<dbReference type="Gene3D" id="2.60.120.200">
    <property type="match status" value="4"/>
</dbReference>
<keyword evidence="5" id="KW-1185">Reference proteome</keyword>
<dbReference type="AlphaFoldDB" id="F2UNE5"/>
<feature type="region of interest" description="Disordered" evidence="1">
    <location>
        <begin position="520"/>
        <end position="596"/>
    </location>
</feature>
<evidence type="ECO:0000256" key="2">
    <source>
        <dbReference type="SAM" id="SignalP"/>
    </source>
</evidence>
<dbReference type="InterPro" id="IPR013320">
    <property type="entry name" value="ConA-like_dom_sf"/>
</dbReference>
<evidence type="ECO:0000256" key="1">
    <source>
        <dbReference type="SAM" id="MobiDB-lite"/>
    </source>
</evidence>
<keyword evidence="2" id="KW-0732">Signal</keyword>